<protein>
    <submittedName>
        <fullName evidence="1">Unnamed protein product</fullName>
    </submittedName>
</protein>
<evidence type="ECO:0000313" key="1">
    <source>
        <dbReference type="EMBL" id="GME89573.1"/>
    </source>
</evidence>
<keyword evidence="2" id="KW-1185">Reference proteome</keyword>
<name>A0ACB5TJT8_CANBO</name>
<accession>A0ACB5TJT8</accession>
<sequence length="175" mass="18928">MGKNEMPPPLMDNTQEQERKQEKRQERTGESGREATEPLKSVKSKQKILHFGKISYSHSVPIIALNAARCTAGCSRGVAIVFKLPSASVAQLLVHLSATPSPCSQHRQASAQTQASISPSPVRETAPDNLMTGGIYGSNARHNKTQQKTERTPSEQLPGASNRAVCGQLRRQAGC</sequence>
<comment type="caution">
    <text evidence="1">The sequence shown here is derived from an EMBL/GenBank/DDBJ whole genome shotgun (WGS) entry which is preliminary data.</text>
</comment>
<organism evidence="1 2">
    <name type="scientific">Candida boidinii</name>
    <name type="common">Yeast</name>
    <dbReference type="NCBI Taxonomy" id="5477"/>
    <lineage>
        <taxon>Eukaryota</taxon>
        <taxon>Fungi</taxon>
        <taxon>Dikarya</taxon>
        <taxon>Ascomycota</taxon>
        <taxon>Saccharomycotina</taxon>
        <taxon>Pichiomycetes</taxon>
        <taxon>Pichiales</taxon>
        <taxon>Pichiaceae</taxon>
        <taxon>Ogataea</taxon>
        <taxon>Ogataea/Candida clade</taxon>
    </lineage>
</organism>
<gene>
    <name evidence="1" type="ORF">Cboi01_000145700</name>
</gene>
<dbReference type="EMBL" id="BSXV01000547">
    <property type="protein sequence ID" value="GME89573.1"/>
    <property type="molecule type" value="Genomic_DNA"/>
</dbReference>
<reference evidence="1" key="1">
    <citation type="submission" date="2023-04" db="EMBL/GenBank/DDBJ databases">
        <title>Candida boidinii NBRC 1967.</title>
        <authorList>
            <person name="Ichikawa N."/>
            <person name="Sato H."/>
            <person name="Tonouchi N."/>
        </authorList>
    </citation>
    <scope>NUCLEOTIDE SEQUENCE</scope>
    <source>
        <strain evidence="1">NBRC 1967</strain>
    </source>
</reference>
<dbReference type="Proteomes" id="UP001165101">
    <property type="component" value="Unassembled WGS sequence"/>
</dbReference>
<evidence type="ECO:0000313" key="2">
    <source>
        <dbReference type="Proteomes" id="UP001165101"/>
    </source>
</evidence>
<proteinExistence type="predicted"/>